<gene>
    <name evidence="2" type="ORF">C8D94_104195</name>
</gene>
<evidence type="ECO:0000259" key="1">
    <source>
        <dbReference type="Pfam" id="PF03016"/>
    </source>
</evidence>
<dbReference type="RefSeq" id="WP_115124235.1">
    <property type="nucleotide sequence ID" value="NZ_QRAO01000004.1"/>
</dbReference>
<dbReference type="OrthoDB" id="1416011at2"/>
<protein>
    <submittedName>
        <fullName evidence="2">Exostosin family protein</fullName>
    </submittedName>
</protein>
<dbReference type="Pfam" id="PF03016">
    <property type="entry name" value="Exostosin_GT47"/>
    <property type="match status" value="1"/>
</dbReference>
<reference evidence="2 3" key="1">
    <citation type="submission" date="2018-07" db="EMBL/GenBank/DDBJ databases">
        <title>Genomic Encyclopedia of Type Strains, Phase IV (KMG-IV): sequencing the most valuable type-strain genomes for metagenomic binning, comparative biology and taxonomic classification.</title>
        <authorList>
            <person name="Goeker M."/>
        </authorList>
    </citation>
    <scope>NUCLEOTIDE SEQUENCE [LARGE SCALE GENOMIC DNA]</scope>
    <source>
        <strain evidence="2 3">DSM 101478</strain>
    </source>
</reference>
<dbReference type="Proteomes" id="UP000255317">
    <property type="component" value="Unassembled WGS sequence"/>
</dbReference>
<organism evidence="2 3">
    <name type="scientific">Marinirhabdus gelatinilytica</name>
    <dbReference type="NCBI Taxonomy" id="1703343"/>
    <lineage>
        <taxon>Bacteria</taxon>
        <taxon>Pseudomonadati</taxon>
        <taxon>Bacteroidota</taxon>
        <taxon>Flavobacteriia</taxon>
        <taxon>Flavobacteriales</taxon>
        <taxon>Flavobacteriaceae</taxon>
    </lineage>
</organism>
<dbReference type="InterPro" id="IPR040911">
    <property type="entry name" value="Exostosin_GT47"/>
</dbReference>
<sequence>MIQIFVPLTVHPKRRHIFPLLKPFEKGEGYNDTTRMEQYGISEKDIKFVDTIEIADYVVLPMSWNFYSSEKRLTEAQKAVEGAAMRGKKVLSFMTGDFGVNIKEYPNLVVFRHSGERAKLSANHKGYPAFIKDPLQAQFNTDQITVRPYTPQPVVGFCGQANASLFNAAKEYFRTLGRNVQSKSGFSRAPSQQLLSTSYLRASVLKTLEEAQGVTSNFIYRNKYRAGAANDLERKKTTQEFYENLQQSDYVVCVRGAGNFSVRFYEALAMGRIPIFIDTDCVLPLAEEIDWKQHVVWVPYGERDRVAEKVLDFHNYLSAAQFEALQLQNRKLWLDTLRIGGFFKTVLGE</sequence>
<evidence type="ECO:0000313" key="2">
    <source>
        <dbReference type="EMBL" id="RDK84822.1"/>
    </source>
</evidence>
<name>A0A370Q8X5_9FLAO</name>
<evidence type="ECO:0000313" key="3">
    <source>
        <dbReference type="Proteomes" id="UP000255317"/>
    </source>
</evidence>
<keyword evidence="3" id="KW-1185">Reference proteome</keyword>
<comment type="caution">
    <text evidence="2">The sequence shown here is derived from an EMBL/GenBank/DDBJ whole genome shotgun (WGS) entry which is preliminary data.</text>
</comment>
<proteinExistence type="predicted"/>
<accession>A0A370Q8X5</accession>
<dbReference type="EMBL" id="QRAO01000004">
    <property type="protein sequence ID" value="RDK84822.1"/>
    <property type="molecule type" value="Genomic_DNA"/>
</dbReference>
<feature type="domain" description="Exostosin GT47" evidence="1">
    <location>
        <begin position="197"/>
        <end position="300"/>
    </location>
</feature>
<dbReference type="AlphaFoldDB" id="A0A370Q8X5"/>